<feature type="domain" description="PiggyBac transposable element-derived protein" evidence="1">
    <location>
        <begin position="1"/>
        <end position="82"/>
    </location>
</feature>
<keyword evidence="3" id="KW-1185">Reference proteome</keyword>
<dbReference type="AlphaFoldDB" id="A0A397ICD0"/>
<comment type="caution">
    <text evidence="2">The sequence shown here is derived from an EMBL/GenBank/DDBJ whole genome shotgun (WGS) entry which is preliminary data.</text>
</comment>
<dbReference type="Proteomes" id="UP000266861">
    <property type="component" value="Unassembled WGS sequence"/>
</dbReference>
<organism evidence="2 3">
    <name type="scientific">Diversispora epigaea</name>
    <dbReference type="NCBI Taxonomy" id="1348612"/>
    <lineage>
        <taxon>Eukaryota</taxon>
        <taxon>Fungi</taxon>
        <taxon>Fungi incertae sedis</taxon>
        <taxon>Mucoromycota</taxon>
        <taxon>Glomeromycotina</taxon>
        <taxon>Glomeromycetes</taxon>
        <taxon>Diversisporales</taxon>
        <taxon>Diversisporaceae</taxon>
        <taxon>Diversispora</taxon>
    </lineage>
</organism>
<dbReference type="PANTHER" id="PTHR46599:SF3">
    <property type="entry name" value="PIGGYBAC TRANSPOSABLE ELEMENT-DERIVED PROTEIN 4"/>
    <property type="match status" value="1"/>
</dbReference>
<sequence length="221" mass="25129">MSLLRFEQIKHFIHISDCFIPPLYWYSKLDPLTNHIRKVSKSICIPSSNVSIDEMIAQFSGRSVHTVRIKNKPTPEGYKILSLWYTYTFIFTSRIQNYSELEQLSNLNKVACGTVCTNSANFPKILKISKKVNWDTLSGVVNNNVLAVLWMDNGPVTMLTTIHEINGSENRIERIRRRPRETSTNAAKVHAIFGNASKKALPIPCIIDNYNHFMGGVDIAD</sequence>
<accession>A0A397ICD0</accession>
<dbReference type="InterPro" id="IPR029526">
    <property type="entry name" value="PGBD"/>
</dbReference>
<dbReference type="STRING" id="1348612.A0A397ICD0"/>
<feature type="domain" description="PiggyBac transposable element-derived protein" evidence="1">
    <location>
        <begin position="87"/>
        <end position="217"/>
    </location>
</feature>
<protein>
    <recommendedName>
        <fullName evidence="1">PiggyBac transposable element-derived protein domain-containing protein</fullName>
    </recommendedName>
</protein>
<dbReference type="OrthoDB" id="2438805at2759"/>
<evidence type="ECO:0000313" key="3">
    <source>
        <dbReference type="Proteomes" id="UP000266861"/>
    </source>
</evidence>
<name>A0A397ICD0_9GLOM</name>
<evidence type="ECO:0000313" key="2">
    <source>
        <dbReference type="EMBL" id="RHZ72562.1"/>
    </source>
</evidence>
<reference evidence="2 3" key="1">
    <citation type="submission" date="2018-08" db="EMBL/GenBank/DDBJ databases">
        <title>Genome and evolution of the arbuscular mycorrhizal fungus Diversispora epigaea (formerly Glomus versiforme) and its bacterial endosymbionts.</title>
        <authorList>
            <person name="Sun X."/>
            <person name="Fei Z."/>
            <person name="Harrison M."/>
        </authorList>
    </citation>
    <scope>NUCLEOTIDE SEQUENCE [LARGE SCALE GENOMIC DNA]</scope>
    <source>
        <strain evidence="2 3">IT104</strain>
    </source>
</reference>
<proteinExistence type="predicted"/>
<evidence type="ECO:0000259" key="1">
    <source>
        <dbReference type="Pfam" id="PF13843"/>
    </source>
</evidence>
<dbReference type="EMBL" id="PQFF01000224">
    <property type="protein sequence ID" value="RHZ72562.1"/>
    <property type="molecule type" value="Genomic_DNA"/>
</dbReference>
<dbReference type="PANTHER" id="PTHR46599">
    <property type="entry name" value="PIGGYBAC TRANSPOSABLE ELEMENT-DERIVED PROTEIN 4"/>
    <property type="match status" value="1"/>
</dbReference>
<gene>
    <name evidence="2" type="ORF">Glove_242g165</name>
</gene>
<dbReference type="Pfam" id="PF13843">
    <property type="entry name" value="DDE_Tnp_1_7"/>
    <property type="match status" value="2"/>
</dbReference>